<dbReference type="Proteomes" id="UP001341840">
    <property type="component" value="Unassembled WGS sequence"/>
</dbReference>
<reference evidence="2 3" key="1">
    <citation type="journal article" date="2023" name="Plants (Basel)">
        <title>Bridging the Gap: Combining Genomics and Transcriptomics Approaches to Understand Stylosanthes scabra, an Orphan Legume from the Brazilian Caatinga.</title>
        <authorList>
            <person name="Ferreira-Neto J.R.C."/>
            <person name="da Silva M.D."/>
            <person name="Binneck E."/>
            <person name="de Melo N.F."/>
            <person name="da Silva R.H."/>
            <person name="de Melo A.L.T.M."/>
            <person name="Pandolfi V."/>
            <person name="Bustamante F.O."/>
            <person name="Brasileiro-Vidal A.C."/>
            <person name="Benko-Iseppon A.M."/>
        </authorList>
    </citation>
    <scope>NUCLEOTIDE SEQUENCE [LARGE SCALE GENOMIC DNA]</scope>
    <source>
        <tissue evidence="2">Leaves</tissue>
    </source>
</reference>
<dbReference type="InterPro" id="IPR008906">
    <property type="entry name" value="HATC_C_dom"/>
</dbReference>
<keyword evidence="3" id="KW-1185">Reference proteome</keyword>
<evidence type="ECO:0000313" key="3">
    <source>
        <dbReference type="Proteomes" id="UP001341840"/>
    </source>
</evidence>
<protein>
    <recommendedName>
        <fullName evidence="1">HAT C-terminal dimerisation domain-containing protein</fullName>
    </recommendedName>
</protein>
<dbReference type="Pfam" id="PF05699">
    <property type="entry name" value="Dimer_Tnp_hAT"/>
    <property type="match status" value="1"/>
</dbReference>
<accession>A0ABU6TTV1</accession>
<gene>
    <name evidence="2" type="ORF">PIB30_082113</name>
</gene>
<comment type="caution">
    <text evidence="2">The sequence shown here is derived from an EMBL/GenBank/DDBJ whole genome shotgun (WGS) entry which is preliminary data.</text>
</comment>
<evidence type="ECO:0000313" key="2">
    <source>
        <dbReference type="EMBL" id="MED6151403.1"/>
    </source>
</evidence>
<name>A0ABU6TTV1_9FABA</name>
<organism evidence="2 3">
    <name type="scientific">Stylosanthes scabra</name>
    <dbReference type="NCBI Taxonomy" id="79078"/>
    <lineage>
        <taxon>Eukaryota</taxon>
        <taxon>Viridiplantae</taxon>
        <taxon>Streptophyta</taxon>
        <taxon>Embryophyta</taxon>
        <taxon>Tracheophyta</taxon>
        <taxon>Spermatophyta</taxon>
        <taxon>Magnoliopsida</taxon>
        <taxon>eudicotyledons</taxon>
        <taxon>Gunneridae</taxon>
        <taxon>Pentapetalae</taxon>
        <taxon>rosids</taxon>
        <taxon>fabids</taxon>
        <taxon>Fabales</taxon>
        <taxon>Fabaceae</taxon>
        <taxon>Papilionoideae</taxon>
        <taxon>50 kb inversion clade</taxon>
        <taxon>dalbergioids sensu lato</taxon>
        <taxon>Dalbergieae</taxon>
        <taxon>Pterocarpus clade</taxon>
        <taxon>Stylosanthes</taxon>
    </lineage>
</organism>
<dbReference type="EMBL" id="JASCZI010091872">
    <property type="protein sequence ID" value="MED6151403.1"/>
    <property type="molecule type" value="Genomic_DNA"/>
</dbReference>
<proteinExistence type="predicted"/>
<sequence length="269" mass="30488">MEDDVEDNIPGFDILQWWKLKSVKYNALVHMARDILAILNWLKTQEKTLDLKQELEEPEKLELELSWLGVRLVVLSELWMDHVWATTWPKRGLVLELGRLGELEVHHVWGTPRRGTNVVLEKLTKSNRLQFNWFGSHLTSNPNQPGPGAPLAQTPQWHLGVAQSISCPTFVTKKPCVSEDERSPLPPPTLCLEVDEPSSLSISKQGCIKKKKTSFGGVGVLIPISSVRVRREWRYKVVLLEARFGMNTLAPLRPAKAPFLSTYSISITL</sequence>
<feature type="domain" description="HAT C-terminal dimerisation" evidence="1">
    <location>
        <begin position="3"/>
        <end position="39"/>
    </location>
</feature>
<evidence type="ECO:0000259" key="1">
    <source>
        <dbReference type="Pfam" id="PF05699"/>
    </source>
</evidence>